<dbReference type="PROSITE" id="PS00615">
    <property type="entry name" value="C_TYPE_LECTIN_1"/>
    <property type="match status" value="1"/>
</dbReference>
<gene>
    <name evidence="7" type="ORF">C0J50_2725</name>
</gene>
<name>A0AAD5B721_SILAS</name>
<keyword evidence="5" id="KW-1133">Transmembrane helix</keyword>
<keyword evidence="5" id="KW-0472">Membrane</keyword>
<dbReference type="InterPro" id="IPR001304">
    <property type="entry name" value="C-type_lectin-like"/>
</dbReference>
<evidence type="ECO:0000256" key="1">
    <source>
        <dbReference type="ARBA" id="ARBA00022734"/>
    </source>
</evidence>
<dbReference type="InterPro" id="IPR018378">
    <property type="entry name" value="C-type_lectin_CS"/>
</dbReference>
<dbReference type="Pfam" id="PF00059">
    <property type="entry name" value="Lectin_C"/>
    <property type="match status" value="1"/>
</dbReference>
<dbReference type="Gene3D" id="3.10.100.10">
    <property type="entry name" value="Mannose-Binding Protein A, subunit A"/>
    <property type="match status" value="1"/>
</dbReference>
<evidence type="ECO:0000256" key="3">
    <source>
        <dbReference type="SAM" id="Coils"/>
    </source>
</evidence>
<keyword evidence="5" id="KW-0812">Transmembrane</keyword>
<accession>A0AAD5B721</accession>
<dbReference type="PROSITE" id="PS50041">
    <property type="entry name" value="C_TYPE_LECTIN_2"/>
    <property type="match status" value="1"/>
</dbReference>
<keyword evidence="1" id="KW-0430">Lectin</keyword>
<feature type="coiled-coil region" evidence="3">
    <location>
        <begin position="127"/>
        <end position="154"/>
    </location>
</feature>
<evidence type="ECO:0000256" key="2">
    <source>
        <dbReference type="ARBA" id="ARBA00023157"/>
    </source>
</evidence>
<proteinExistence type="predicted"/>
<keyword evidence="8" id="KW-1185">Reference proteome</keyword>
<dbReference type="Gene3D" id="1.20.5.400">
    <property type="match status" value="2"/>
</dbReference>
<sequence>MSDEIYQNAGGNADNRAGVSDSDNSFEDVYVNKDNLETKKTRSFKQSDSSGLKTAEGRCYRVTTVCVVLLCVLLLTAVIVLWIKFSNVSIDKYQLQTKYNNLTVDRDQLQTSYNTLTVKEKQLQTSYNNLLVERNELQTSYNNLTVERDQLLTRLNQCPFNISAEGLVKQGWSVSETSSLYYLSTQKKSWTESRHYCIERGADLVIINSKEEQEFITNLMGNNNQAWIGLSDRDTEGKWKWVDGTEQTISTGFWYKGEPNDDKNNEDCGEMWKFPDKMAWNDRPCTEKSKWICEKN</sequence>
<organism evidence="7 8">
    <name type="scientific">Silurus asotus</name>
    <name type="common">Amur catfish</name>
    <name type="synonym">Parasilurus asotus</name>
    <dbReference type="NCBI Taxonomy" id="30991"/>
    <lineage>
        <taxon>Eukaryota</taxon>
        <taxon>Metazoa</taxon>
        <taxon>Chordata</taxon>
        <taxon>Craniata</taxon>
        <taxon>Vertebrata</taxon>
        <taxon>Euteleostomi</taxon>
        <taxon>Actinopterygii</taxon>
        <taxon>Neopterygii</taxon>
        <taxon>Teleostei</taxon>
        <taxon>Ostariophysi</taxon>
        <taxon>Siluriformes</taxon>
        <taxon>Siluridae</taxon>
        <taxon>Silurus</taxon>
    </lineage>
</organism>
<evidence type="ECO:0000259" key="6">
    <source>
        <dbReference type="PROSITE" id="PS50041"/>
    </source>
</evidence>
<keyword evidence="2" id="KW-1015">Disulfide bond</keyword>
<dbReference type="InterPro" id="IPR033989">
    <property type="entry name" value="CD209-like_CTLD"/>
</dbReference>
<evidence type="ECO:0000313" key="8">
    <source>
        <dbReference type="Proteomes" id="UP001205998"/>
    </source>
</evidence>
<reference evidence="7" key="1">
    <citation type="submission" date="2018-07" db="EMBL/GenBank/DDBJ databases">
        <title>Comparative genomics of catfishes provides insights into carnivory and benthic adaptation.</title>
        <authorList>
            <person name="Zhang Y."/>
            <person name="Wang D."/>
            <person name="Peng Z."/>
            <person name="Zheng S."/>
            <person name="Shao F."/>
            <person name="Tao W."/>
        </authorList>
    </citation>
    <scope>NUCLEOTIDE SEQUENCE</scope>
    <source>
        <strain evidence="7">Chongqing</strain>
    </source>
</reference>
<feature type="region of interest" description="Disordered" evidence="4">
    <location>
        <begin position="1"/>
        <end position="25"/>
    </location>
</feature>
<evidence type="ECO:0000256" key="4">
    <source>
        <dbReference type="SAM" id="MobiDB-lite"/>
    </source>
</evidence>
<protein>
    <submittedName>
        <fullName evidence="7">CD209 antigen</fullName>
    </submittedName>
</protein>
<feature type="domain" description="C-type lectin" evidence="6">
    <location>
        <begin position="181"/>
        <end position="294"/>
    </location>
</feature>
<dbReference type="Proteomes" id="UP001205998">
    <property type="component" value="Unassembled WGS sequence"/>
</dbReference>
<evidence type="ECO:0000256" key="5">
    <source>
        <dbReference type="SAM" id="Phobius"/>
    </source>
</evidence>
<keyword evidence="3" id="KW-0175">Coiled coil</keyword>
<evidence type="ECO:0000313" key="7">
    <source>
        <dbReference type="EMBL" id="KAI5628235.1"/>
    </source>
</evidence>
<dbReference type="CDD" id="cd03590">
    <property type="entry name" value="CLECT_DC-SIGN_like"/>
    <property type="match status" value="1"/>
</dbReference>
<dbReference type="InterPro" id="IPR016187">
    <property type="entry name" value="CTDL_fold"/>
</dbReference>
<dbReference type="PANTHER" id="PTHR22803">
    <property type="entry name" value="MANNOSE, PHOSPHOLIPASE, LECTIN RECEPTOR RELATED"/>
    <property type="match status" value="1"/>
</dbReference>
<dbReference type="GO" id="GO:0030246">
    <property type="term" value="F:carbohydrate binding"/>
    <property type="evidence" value="ECO:0007669"/>
    <property type="project" value="UniProtKB-KW"/>
</dbReference>
<dbReference type="SUPFAM" id="SSF56436">
    <property type="entry name" value="C-type lectin-like"/>
    <property type="match status" value="1"/>
</dbReference>
<dbReference type="InterPro" id="IPR016186">
    <property type="entry name" value="C-type_lectin-like/link_sf"/>
</dbReference>
<dbReference type="SMART" id="SM00034">
    <property type="entry name" value="CLECT"/>
    <property type="match status" value="1"/>
</dbReference>
<feature type="transmembrane region" description="Helical" evidence="5">
    <location>
        <begin position="62"/>
        <end position="83"/>
    </location>
</feature>
<dbReference type="EMBL" id="MU545793">
    <property type="protein sequence ID" value="KAI5628235.1"/>
    <property type="molecule type" value="Genomic_DNA"/>
</dbReference>
<dbReference type="AlphaFoldDB" id="A0AAD5B721"/>
<dbReference type="InterPro" id="IPR050111">
    <property type="entry name" value="C-type_lectin/snaclec_domain"/>
</dbReference>
<comment type="caution">
    <text evidence="7">The sequence shown here is derived from an EMBL/GenBank/DDBJ whole genome shotgun (WGS) entry which is preliminary data.</text>
</comment>